<keyword evidence="1" id="KW-0472">Membrane</keyword>
<evidence type="ECO:0000313" key="2">
    <source>
        <dbReference type="EMBL" id="EWS76578.1"/>
    </source>
</evidence>
<dbReference type="AlphaFoldDB" id="W7XHA4"/>
<evidence type="ECO:0000256" key="1">
    <source>
        <dbReference type="SAM" id="Phobius"/>
    </source>
</evidence>
<reference evidence="3" key="1">
    <citation type="journal article" date="2006" name="PLoS Biol.">
        <title>Macronuclear genome sequence of the ciliate Tetrahymena thermophila, a model eukaryote.</title>
        <authorList>
            <person name="Eisen J.A."/>
            <person name="Coyne R.S."/>
            <person name="Wu M."/>
            <person name="Wu D."/>
            <person name="Thiagarajan M."/>
            <person name="Wortman J.R."/>
            <person name="Badger J.H."/>
            <person name="Ren Q."/>
            <person name="Amedeo P."/>
            <person name="Jones K.M."/>
            <person name="Tallon L.J."/>
            <person name="Delcher A.L."/>
            <person name="Salzberg S.L."/>
            <person name="Silva J.C."/>
            <person name="Haas B.J."/>
            <person name="Majoros W.H."/>
            <person name="Farzad M."/>
            <person name="Carlton J.M."/>
            <person name="Smith R.K. Jr."/>
            <person name="Garg J."/>
            <person name="Pearlman R.E."/>
            <person name="Karrer K.M."/>
            <person name="Sun L."/>
            <person name="Manning G."/>
            <person name="Elde N.C."/>
            <person name="Turkewitz A.P."/>
            <person name="Asai D.J."/>
            <person name="Wilkes D.E."/>
            <person name="Wang Y."/>
            <person name="Cai H."/>
            <person name="Collins K."/>
            <person name="Stewart B.A."/>
            <person name="Lee S.R."/>
            <person name="Wilamowska K."/>
            <person name="Weinberg Z."/>
            <person name="Ruzzo W.L."/>
            <person name="Wloga D."/>
            <person name="Gaertig J."/>
            <person name="Frankel J."/>
            <person name="Tsao C.-C."/>
            <person name="Gorovsky M.A."/>
            <person name="Keeling P.J."/>
            <person name="Waller R.F."/>
            <person name="Patron N.J."/>
            <person name="Cherry J.M."/>
            <person name="Stover N.A."/>
            <person name="Krieger C.J."/>
            <person name="del Toro C."/>
            <person name="Ryder H.F."/>
            <person name="Williamson S.C."/>
            <person name="Barbeau R.A."/>
            <person name="Hamilton E.P."/>
            <person name="Orias E."/>
        </authorList>
    </citation>
    <scope>NUCLEOTIDE SEQUENCE [LARGE SCALE GENOMIC DNA]</scope>
    <source>
        <strain evidence="3">SB210</strain>
    </source>
</reference>
<feature type="transmembrane region" description="Helical" evidence="1">
    <location>
        <begin position="202"/>
        <end position="221"/>
    </location>
</feature>
<protein>
    <submittedName>
        <fullName evidence="2">Transmembrane protein, putative</fullName>
    </submittedName>
</protein>
<sequence>MCPKDQYLFKDDCFSSAPEGTYCQVDKICTECEMECAMTNSQMELTVIQRQKYVVVANPKIYEDQCFSDQPNQTYCDYSSECYKCGNESCARCNSTLEQCTTCQKDYFFYQQNCFSSRPKQTYCDQKINNQSDCEQCKVDDCLYCDINLNDCNQCENSKYLYNKRCLMTRPDNTYCDSNKVCQIKNTFLRENAMMLSLNKLIAAKMIIIVKNALIQIASFVVATKPLAQNVSQINIYLNKIAFRTIQTILFVIKIINVYNVLSRIAKDVSKIQVFVKYVMKNTITLRDLVKKTNQTDHTANKKIKYV</sequence>
<keyword evidence="3" id="KW-1185">Reference proteome</keyword>
<proteinExistence type="predicted"/>
<gene>
    <name evidence="2" type="ORF">TTHERM_000417898</name>
</gene>
<dbReference type="KEGG" id="tet:TTHERM_000417898"/>
<keyword evidence="1 2" id="KW-0812">Transmembrane</keyword>
<dbReference type="Proteomes" id="UP000009168">
    <property type="component" value="Unassembled WGS sequence"/>
</dbReference>
<dbReference type="InParanoid" id="W7XHA4"/>
<dbReference type="GeneID" id="24438844"/>
<organism evidence="2 3">
    <name type="scientific">Tetrahymena thermophila (strain SB210)</name>
    <dbReference type="NCBI Taxonomy" id="312017"/>
    <lineage>
        <taxon>Eukaryota</taxon>
        <taxon>Sar</taxon>
        <taxon>Alveolata</taxon>
        <taxon>Ciliophora</taxon>
        <taxon>Intramacronucleata</taxon>
        <taxon>Oligohymenophorea</taxon>
        <taxon>Hymenostomatida</taxon>
        <taxon>Tetrahymenina</taxon>
        <taxon>Tetrahymenidae</taxon>
        <taxon>Tetrahymena</taxon>
    </lineage>
</organism>
<dbReference type="SUPFAM" id="SSF57184">
    <property type="entry name" value="Growth factor receptor domain"/>
    <property type="match status" value="2"/>
</dbReference>
<dbReference type="EMBL" id="GG662856">
    <property type="protein sequence ID" value="EWS76578.1"/>
    <property type="molecule type" value="Genomic_DNA"/>
</dbReference>
<evidence type="ECO:0000313" key="3">
    <source>
        <dbReference type="Proteomes" id="UP000009168"/>
    </source>
</evidence>
<feature type="transmembrane region" description="Helical" evidence="1">
    <location>
        <begin position="241"/>
        <end position="262"/>
    </location>
</feature>
<dbReference type="Gene3D" id="2.10.220.10">
    <property type="entry name" value="Hormone Receptor, Insulin-like Growth Factor Receptor 1, Chain A, domain 2"/>
    <property type="match status" value="2"/>
</dbReference>
<dbReference type="InterPro" id="IPR009030">
    <property type="entry name" value="Growth_fac_rcpt_cys_sf"/>
</dbReference>
<dbReference type="RefSeq" id="XP_012650864.1">
    <property type="nucleotide sequence ID" value="XM_012795410.1"/>
</dbReference>
<keyword evidence="1" id="KW-1133">Transmembrane helix</keyword>
<name>W7XHA4_TETTS</name>
<accession>W7XHA4</accession>